<dbReference type="InterPro" id="IPR036397">
    <property type="entry name" value="RNaseH_sf"/>
</dbReference>
<dbReference type="InterPro" id="IPR012337">
    <property type="entry name" value="RNaseH-like_sf"/>
</dbReference>
<keyword evidence="5 9" id="KW-0269">Exonuclease</keyword>
<dbReference type="InterPro" id="IPR013520">
    <property type="entry name" value="Ribonucl_H"/>
</dbReference>
<feature type="domain" description="Exonuclease" evidence="8">
    <location>
        <begin position="294"/>
        <end position="458"/>
    </location>
</feature>
<keyword evidence="6" id="KW-0539">Nucleus</keyword>
<dbReference type="GO" id="GO:0003676">
    <property type="term" value="F:nucleic acid binding"/>
    <property type="evidence" value="ECO:0007669"/>
    <property type="project" value="InterPro"/>
</dbReference>
<feature type="region of interest" description="Disordered" evidence="7">
    <location>
        <begin position="265"/>
        <end position="291"/>
    </location>
</feature>
<evidence type="ECO:0000256" key="3">
    <source>
        <dbReference type="ARBA" id="ARBA00022722"/>
    </source>
</evidence>
<dbReference type="Proteomes" id="UP000827549">
    <property type="component" value="Chromosome 1"/>
</dbReference>
<comment type="similarity">
    <text evidence="2">Belongs to the REXO1/REXO3 family.</text>
</comment>
<proteinExistence type="inferred from homology"/>
<evidence type="ECO:0000256" key="7">
    <source>
        <dbReference type="SAM" id="MobiDB-lite"/>
    </source>
</evidence>
<keyword evidence="10" id="KW-1185">Reference proteome</keyword>
<keyword evidence="4" id="KW-0378">Hydrolase</keyword>
<gene>
    <name evidence="9" type="primary">SPAC637.09</name>
    <name evidence="9" type="ORF">LOC62_01G001369</name>
</gene>
<dbReference type="PANTHER" id="PTHR12801">
    <property type="entry name" value="RNA EXONUCLEASE REXO1 / RECO3 FAMILY MEMBER-RELATED"/>
    <property type="match status" value="1"/>
</dbReference>
<evidence type="ECO:0000256" key="2">
    <source>
        <dbReference type="ARBA" id="ARBA00006357"/>
    </source>
</evidence>
<dbReference type="InterPro" id="IPR047021">
    <property type="entry name" value="REXO1/3/4-like"/>
</dbReference>
<sequence>MASSSDLKRKFEAGNGAKAGAGAATDDGFTMVQRRKQKKLDKRRPEFHYDMAYFRTGKKIGIAHIRDLSVFINVSDGRKPDWMVVDNPHSVKHTVVVLAAGLLPQHIGLEPLPPAASLPFVTIPKGPTPGRVQSIKKLFSYGCPTRAPGDNRKMHSVVSGLLRGPLTEKEKKRREKEAKTMQDSHQKGEEYSPVLFLLTPNQMSSNGYRLPTYVTGGPELFIPGKVPKDVAAVLAASRKGKEPGFDDEGVVMPAGARPIELDENGRRRRGNIRSEEGWVETPEAKGPPPGGKYPVLAVDCEMVLTEDGQELARVSVVDCETQQSVFDELVTPPKPVTDYLARFSGMTAEGLATAKYTLESVQEALVTGPQPIITPHTILLGHSLDCDLDSLKIRHPLVIDTSVIYRHHRGPPFKPSLKYLTQKYLGKVIQQGEGGHDSEEDARACAGLLKMKLIHGPDFGDPNEDSESVFERLARSNQSTLIADHGNPRQWYGAAATTAVGCTTDDEVVDAVVKHVDGHKYTFARLTELSTVQRWNSSGDHDVDMTDMSDSVELDEALDDFDGRLQRLHAALPPNSALILLTGNADPRPMVSLNQRRMRFERAFRALGSTEDIPPESRWMAEDDREYERAVAEAREGMAFFCVKA</sequence>
<dbReference type="GO" id="GO:0010629">
    <property type="term" value="P:negative regulation of gene expression"/>
    <property type="evidence" value="ECO:0007669"/>
    <property type="project" value="UniProtKB-ARBA"/>
</dbReference>
<dbReference type="FunFam" id="3.30.420.10:FF:000031">
    <property type="entry name" value="RNA exonuclease 1"/>
    <property type="match status" value="1"/>
</dbReference>
<accession>A0AAF0Y0L0</accession>
<dbReference type="RefSeq" id="XP_062623840.1">
    <property type="nucleotide sequence ID" value="XM_062767856.1"/>
</dbReference>
<evidence type="ECO:0000313" key="10">
    <source>
        <dbReference type="Proteomes" id="UP000827549"/>
    </source>
</evidence>
<feature type="region of interest" description="Disordered" evidence="7">
    <location>
        <begin position="166"/>
        <end position="186"/>
    </location>
</feature>
<dbReference type="CDD" id="cd06145">
    <property type="entry name" value="REX1_like"/>
    <property type="match status" value="1"/>
</dbReference>
<evidence type="ECO:0000259" key="8">
    <source>
        <dbReference type="SMART" id="SM00479"/>
    </source>
</evidence>
<dbReference type="AlphaFoldDB" id="A0AAF0Y0L0"/>
<comment type="subcellular location">
    <subcellularLocation>
        <location evidence="1">Nucleus</location>
    </subcellularLocation>
</comment>
<reference evidence="9" key="1">
    <citation type="submission" date="2023-10" db="EMBL/GenBank/DDBJ databases">
        <authorList>
            <person name="Noh H."/>
        </authorList>
    </citation>
    <scope>NUCLEOTIDE SEQUENCE</scope>
    <source>
        <strain evidence="9">DUCC4014</strain>
    </source>
</reference>
<dbReference type="GO" id="GO:0005634">
    <property type="term" value="C:nucleus"/>
    <property type="evidence" value="ECO:0007669"/>
    <property type="project" value="UniProtKB-SubCell"/>
</dbReference>
<dbReference type="GeneID" id="87804625"/>
<dbReference type="Gene3D" id="3.30.420.10">
    <property type="entry name" value="Ribonuclease H-like superfamily/Ribonuclease H"/>
    <property type="match status" value="1"/>
</dbReference>
<dbReference type="Pfam" id="PF00929">
    <property type="entry name" value="RNase_T"/>
    <property type="match status" value="1"/>
</dbReference>
<evidence type="ECO:0000256" key="6">
    <source>
        <dbReference type="ARBA" id="ARBA00023242"/>
    </source>
</evidence>
<evidence type="ECO:0000256" key="4">
    <source>
        <dbReference type="ARBA" id="ARBA00022801"/>
    </source>
</evidence>
<dbReference type="EMBL" id="CP086714">
    <property type="protein sequence ID" value="WOO77808.1"/>
    <property type="molecule type" value="Genomic_DNA"/>
</dbReference>
<dbReference type="GO" id="GO:0004527">
    <property type="term" value="F:exonuclease activity"/>
    <property type="evidence" value="ECO:0007669"/>
    <property type="project" value="UniProtKB-KW"/>
</dbReference>
<protein>
    <submittedName>
        <fullName evidence="9">Purtative exonuclease</fullName>
    </submittedName>
</protein>
<dbReference type="SUPFAM" id="SSF53098">
    <property type="entry name" value="Ribonuclease H-like"/>
    <property type="match status" value="1"/>
</dbReference>
<evidence type="ECO:0000256" key="1">
    <source>
        <dbReference type="ARBA" id="ARBA00004123"/>
    </source>
</evidence>
<organism evidence="9 10">
    <name type="scientific">Vanrija pseudolonga</name>
    <dbReference type="NCBI Taxonomy" id="143232"/>
    <lineage>
        <taxon>Eukaryota</taxon>
        <taxon>Fungi</taxon>
        <taxon>Dikarya</taxon>
        <taxon>Basidiomycota</taxon>
        <taxon>Agaricomycotina</taxon>
        <taxon>Tremellomycetes</taxon>
        <taxon>Trichosporonales</taxon>
        <taxon>Trichosporonaceae</taxon>
        <taxon>Vanrija</taxon>
    </lineage>
</organism>
<dbReference type="PANTHER" id="PTHR12801:SF115">
    <property type="entry name" value="FI18136P1-RELATED"/>
    <property type="match status" value="1"/>
</dbReference>
<dbReference type="InterPro" id="IPR034922">
    <property type="entry name" value="REX1-like_exo"/>
</dbReference>
<keyword evidence="3" id="KW-0540">Nuclease</keyword>
<name>A0AAF0Y0L0_9TREE</name>
<evidence type="ECO:0000313" key="9">
    <source>
        <dbReference type="EMBL" id="WOO77808.1"/>
    </source>
</evidence>
<evidence type="ECO:0000256" key="5">
    <source>
        <dbReference type="ARBA" id="ARBA00022839"/>
    </source>
</evidence>
<dbReference type="SMART" id="SM00479">
    <property type="entry name" value="EXOIII"/>
    <property type="match status" value="1"/>
</dbReference>